<proteinExistence type="predicted"/>
<evidence type="ECO:0000259" key="7">
    <source>
        <dbReference type="Pfam" id="PF11762"/>
    </source>
</evidence>
<dbReference type="PIRSF" id="PIRSF001478">
    <property type="entry name" value="L-ara_isomerase"/>
    <property type="match status" value="1"/>
</dbReference>
<dbReference type="STRING" id="270498.CHK_0447"/>
<evidence type="ECO:0000259" key="6">
    <source>
        <dbReference type="Pfam" id="PF02610"/>
    </source>
</evidence>
<organism evidence="9 10">
    <name type="scientific">Christensenella hongkongensis</name>
    <dbReference type="NCBI Taxonomy" id="270498"/>
    <lineage>
        <taxon>Bacteria</taxon>
        <taxon>Bacillati</taxon>
        <taxon>Bacillota</taxon>
        <taxon>Clostridia</taxon>
        <taxon>Christensenellales</taxon>
        <taxon>Christensenellaceae</taxon>
        <taxon>Christensenella</taxon>
    </lineage>
</organism>
<dbReference type="PATRIC" id="fig|270498.16.peg.551"/>
<dbReference type="AlphaFoldDB" id="A0A0M2NHL5"/>
<keyword evidence="3" id="KW-0464">Manganese</keyword>
<accession>A0A0M2NHL5</accession>
<dbReference type="Gene3D" id="3.40.50.10940">
    <property type="match status" value="1"/>
</dbReference>
<evidence type="ECO:0000256" key="2">
    <source>
        <dbReference type="ARBA" id="ARBA00022935"/>
    </source>
</evidence>
<dbReference type="InterPro" id="IPR038583">
    <property type="entry name" value="AraA_N_sf"/>
</dbReference>
<keyword evidence="2" id="KW-0054">Arabinose catabolism</keyword>
<dbReference type="OrthoDB" id="9765600at2"/>
<dbReference type="InterPro" id="IPR009015">
    <property type="entry name" value="Fucose_isomerase_N/cen_sf"/>
</dbReference>
<dbReference type="SUPFAM" id="SSF53743">
    <property type="entry name" value="FucI/AraA N-terminal and middle domains"/>
    <property type="match status" value="1"/>
</dbReference>
<dbReference type="EMBL" id="LAYJ01000045">
    <property type="protein sequence ID" value="KKI52019.1"/>
    <property type="molecule type" value="Genomic_DNA"/>
</dbReference>
<comment type="caution">
    <text evidence="9">The sequence shown here is derived from an EMBL/GenBank/DDBJ whole genome shotgun (WGS) entry which is preliminary data.</text>
</comment>
<dbReference type="GO" id="GO:0046872">
    <property type="term" value="F:metal ion binding"/>
    <property type="evidence" value="ECO:0007669"/>
    <property type="project" value="UniProtKB-KW"/>
</dbReference>
<dbReference type="InterPro" id="IPR055389">
    <property type="entry name" value="AraA_N"/>
</dbReference>
<feature type="domain" description="L-arabinose isomerase C-terminal" evidence="7">
    <location>
        <begin position="320"/>
        <end position="462"/>
    </location>
</feature>
<evidence type="ECO:0000313" key="9">
    <source>
        <dbReference type="EMBL" id="KKI52019.1"/>
    </source>
</evidence>
<feature type="domain" description="L-arabinose isomerase central" evidence="8">
    <location>
        <begin position="187"/>
        <end position="310"/>
    </location>
</feature>
<feature type="domain" description="L-arabinose isomerase N-terminal" evidence="6">
    <location>
        <begin position="16"/>
        <end position="168"/>
    </location>
</feature>
<keyword evidence="4 9" id="KW-0413">Isomerase</keyword>
<dbReference type="Pfam" id="PF11762">
    <property type="entry name" value="Arabinose_Iso_C"/>
    <property type="match status" value="1"/>
</dbReference>
<evidence type="ECO:0000259" key="8">
    <source>
        <dbReference type="Pfam" id="PF24856"/>
    </source>
</evidence>
<dbReference type="PANTHER" id="PTHR38464">
    <property type="entry name" value="L-ARABINOSE ISOMERASE"/>
    <property type="match status" value="1"/>
</dbReference>
<dbReference type="InterPro" id="IPR003762">
    <property type="entry name" value="Lara_isomerase"/>
</dbReference>
<keyword evidence="5" id="KW-0119">Carbohydrate metabolism</keyword>
<dbReference type="PANTHER" id="PTHR38464:SF1">
    <property type="entry name" value="L-ARABINOSE ISOMERASE"/>
    <property type="match status" value="1"/>
</dbReference>
<dbReference type="GO" id="GO:0008733">
    <property type="term" value="F:L-arabinose isomerase activity"/>
    <property type="evidence" value="ECO:0007669"/>
    <property type="project" value="UniProtKB-EC"/>
</dbReference>
<evidence type="ECO:0000256" key="4">
    <source>
        <dbReference type="ARBA" id="ARBA00023235"/>
    </source>
</evidence>
<dbReference type="InterPro" id="IPR004216">
    <property type="entry name" value="Fuc/Ara_isomerase_C"/>
</dbReference>
<name>A0A0M2NHL5_9FIRM</name>
<evidence type="ECO:0000256" key="5">
    <source>
        <dbReference type="ARBA" id="ARBA00023277"/>
    </source>
</evidence>
<evidence type="ECO:0000256" key="1">
    <source>
        <dbReference type="ARBA" id="ARBA00022723"/>
    </source>
</evidence>
<gene>
    <name evidence="9" type="ORF">CHK_0447</name>
</gene>
<dbReference type="RefSeq" id="WP_046442399.1">
    <property type="nucleotide sequence ID" value="NZ_LAYJ01000045.1"/>
</dbReference>
<protein>
    <submittedName>
        <fullName evidence="9">L-arabinose isomerase</fullName>
        <ecNumber evidence="9">5.3.1.4</ecNumber>
    </submittedName>
</protein>
<keyword evidence="10" id="KW-1185">Reference proteome</keyword>
<dbReference type="InterPro" id="IPR055390">
    <property type="entry name" value="AraA_central"/>
</dbReference>
<evidence type="ECO:0000256" key="3">
    <source>
        <dbReference type="ARBA" id="ARBA00023211"/>
    </source>
</evidence>
<keyword evidence="1" id="KW-0479">Metal-binding</keyword>
<reference evidence="9 10" key="1">
    <citation type="submission" date="2015-04" db="EMBL/GenBank/DDBJ databases">
        <title>Draft genome sequence of bacteremic isolate Catabacter hongkongensis type strain HKU16T.</title>
        <authorList>
            <person name="Lau S.K."/>
            <person name="Teng J.L."/>
            <person name="Huang Y."/>
            <person name="Curreem S.O."/>
            <person name="Tsui S.K."/>
            <person name="Woo P.C."/>
        </authorList>
    </citation>
    <scope>NUCLEOTIDE SEQUENCE [LARGE SCALE GENOMIC DNA]</scope>
    <source>
        <strain evidence="9 10">HKU16</strain>
    </source>
</reference>
<dbReference type="InterPro" id="IPR024664">
    <property type="entry name" value="Ara_Isoase_C"/>
</dbReference>
<dbReference type="GO" id="GO:0019569">
    <property type="term" value="P:L-arabinose catabolic process to D-xylulose 5-phosphate"/>
    <property type="evidence" value="ECO:0007669"/>
    <property type="project" value="TreeGrafter"/>
</dbReference>
<dbReference type="SUPFAM" id="SSF50443">
    <property type="entry name" value="FucI/AraA C-terminal domain-like"/>
    <property type="match status" value="1"/>
</dbReference>
<dbReference type="Pfam" id="PF24856">
    <property type="entry name" value="AraA_central"/>
    <property type="match status" value="1"/>
</dbReference>
<dbReference type="CDD" id="cd00578">
    <property type="entry name" value="L-fuc_L-ara-isomerases"/>
    <property type="match status" value="1"/>
</dbReference>
<dbReference type="GO" id="GO:0005829">
    <property type="term" value="C:cytosol"/>
    <property type="evidence" value="ECO:0007669"/>
    <property type="project" value="TreeGrafter"/>
</dbReference>
<dbReference type="Proteomes" id="UP000034076">
    <property type="component" value="Unassembled WGS sequence"/>
</dbReference>
<sequence length="466" mass="52951">MLQKMKPKVGLLGIMQGLYDESQPEIPENQTKFVKELTAYLDDVVEIDFPEIAKDRDGIERIVKTFNDKDYDGIISLNLLYSPGMRVVQAMKDNRLPVLIANIQPLAEVTQDWNWSLLTTNQGIHGSQDTANMLMRLGVKPTIITEDWHTKAFKDFVEDWAAAAYTKKRLKSVKGAVFNKMQGMGDILGDEVAYFQKFGMEIDYESIGLVVEEFEKVTKEEVDEQVAEDAKNFEIMPNLPKESHRYAARLQIAFEKFMVKKGYEAFTPNFTIYHDDGARLRQLPILGASNLLAKGYGYSAEGDVHAMLLTVIGHLLIGDPHFTEMYSLDYVRDAALMSHMGEGNWKIARKDRPIKLIDRPLDIGDMENPPTPIYSAQPGETTMATLVPVEGSRYRMLISKGEVLDTEEIPGIPMNYSFFKPDQGIRASMNDWLKYGGTHHQVMFTGDHMRRLRMLCDVLDIECIEV</sequence>
<dbReference type="EC" id="5.3.1.4" evidence="9"/>
<evidence type="ECO:0000313" key="10">
    <source>
        <dbReference type="Proteomes" id="UP000034076"/>
    </source>
</evidence>
<dbReference type="Pfam" id="PF02610">
    <property type="entry name" value="AraA_N"/>
    <property type="match status" value="1"/>
</dbReference>